<comment type="caution">
    <text evidence="1">The sequence shown here is derived from an EMBL/GenBank/DDBJ whole genome shotgun (WGS) entry which is preliminary data.</text>
</comment>
<feature type="non-terminal residue" evidence="1">
    <location>
        <position position="1"/>
    </location>
</feature>
<name>J6HBN1_9FIRM</name>
<gene>
    <name evidence="1" type="ORF">HMPREF1143_1720</name>
</gene>
<dbReference type="InterPro" id="IPR012337">
    <property type="entry name" value="RNaseH-like_sf"/>
</dbReference>
<evidence type="ECO:0000313" key="2">
    <source>
        <dbReference type="Proteomes" id="UP000005244"/>
    </source>
</evidence>
<protein>
    <recommendedName>
        <fullName evidence="3">Exonuclease domain-containing protein</fullName>
    </recommendedName>
</protein>
<dbReference type="RefSeq" id="WP_009530995.1">
    <property type="nucleotide sequence ID" value="NZ_ALNK01000021.1"/>
</dbReference>
<sequence length="159" mass="18359">WGQAFSISALLYDADGTQISEFVGRCPIEEEINPWVAENCLPKMTDITENYNNYETMLKAFFDFLNKNKDAVVLTHMGHIVESKLIHDAHQMGIIGDWDAPYLWYDVCLFFDDSTNKYCEDNNIDIGETNTHNPVFDCKSAYKAFKHFINAQNLEKKTK</sequence>
<evidence type="ECO:0008006" key="3">
    <source>
        <dbReference type="Google" id="ProtNLM"/>
    </source>
</evidence>
<dbReference type="SUPFAM" id="SSF53098">
    <property type="entry name" value="Ribonuclease H-like"/>
    <property type="match status" value="1"/>
</dbReference>
<evidence type="ECO:0000313" key="1">
    <source>
        <dbReference type="EMBL" id="EJU22535.1"/>
    </source>
</evidence>
<reference evidence="1 2" key="1">
    <citation type="submission" date="2012-07" db="EMBL/GenBank/DDBJ databases">
        <authorList>
            <person name="Durkin A.S."/>
            <person name="McCorrison J."/>
            <person name="Torralba M."/>
            <person name="Gillis M."/>
            <person name="Methe B."/>
            <person name="Sutton G."/>
            <person name="Nelson K.E."/>
        </authorList>
    </citation>
    <scope>NUCLEOTIDE SEQUENCE [LARGE SCALE GENOMIC DNA]</scope>
    <source>
        <strain evidence="1 2">OBRC8</strain>
    </source>
</reference>
<dbReference type="AlphaFoldDB" id="J6HBN1"/>
<keyword evidence="2" id="KW-1185">Reference proteome</keyword>
<organism evidence="1 2">
    <name type="scientific">Peptoanaerobacter stomatis</name>
    <dbReference type="NCBI Taxonomy" id="796937"/>
    <lineage>
        <taxon>Bacteria</taxon>
        <taxon>Bacillati</taxon>
        <taxon>Bacillota</taxon>
        <taxon>Clostridia</taxon>
        <taxon>Peptostreptococcales</taxon>
        <taxon>Filifactoraceae</taxon>
        <taxon>Peptoanaerobacter</taxon>
    </lineage>
</organism>
<proteinExistence type="predicted"/>
<dbReference type="EMBL" id="ALNK01000021">
    <property type="protein sequence ID" value="EJU22535.1"/>
    <property type="molecule type" value="Genomic_DNA"/>
</dbReference>
<dbReference type="Proteomes" id="UP000005244">
    <property type="component" value="Unassembled WGS sequence"/>
</dbReference>
<accession>J6HBN1</accession>